<feature type="transmembrane region" description="Helical" evidence="7">
    <location>
        <begin position="184"/>
        <end position="206"/>
    </location>
</feature>
<sequence>MIAHRRLSVGVRAFLALLLTCLAGFPLFWIINTAMTPTNDLYQGQQRIIPDISRTFGLFSVLTTDTPFLHWMANSAVVAFGTTFLSLILATMAAYALSRYKFVGKGPMGFLFFATQMLPEALLVVPLYSLFAALGLLNQLGGLVLVNTAFAMPVALFILKSAIDNIPFELEESARVDGCSPLSILQVMVVPLVAPSMAAAAVITFFDGWNEYLFATTFIRDRSSWVASTGLASFIGEFSTPLDTVFSAALVFTVPAVVFFLLMQRKIVSGLTAGSVKG</sequence>
<dbReference type="Proteomes" id="UP001236806">
    <property type="component" value="Unassembled WGS sequence"/>
</dbReference>
<gene>
    <name evidence="9" type="ORF">QFZ36_002002</name>
</gene>
<dbReference type="PANTHER" id="PTHR32243">
    <property type="entry name" value="MALTOSE TRANSPORT SYSTEM PERMEASE-RELATED"/>
    <property type="match status" value="1"/>
</dbReference>
<feature type="transmembrane region" description="Helical" evidence="7">
    <location>
        <begin position="244"/>
        <end position="262"/>
    </location>
</feature>
<feature type="transmembrane region" description="Helical" evidence="7">
    <location>
        <begin position="140"/>
        <end position="163"/>
    </location>
</feature>
<dbReference type="InterPro" id="IPR050901">
    <property type="entry name" value="BP-dep_ABC_trans_perm"/>
</dbReference>
<feature type="transmembrane region" description="Helical" evidence="7">
    <location>
        <begin position="12"/>
        <end position="31"/>
    </location>
</feature>
<dbReference type="InterPro" id="IPR035906">
    <property type="entry name" value="MetI-like_sf"/>
</dbReference>
<reference evidence="9 10" key="1">
    <citation type="submission" date="2023-07" db="EMBL/GenBank/DDBJ databases">
        <title>Comparative genomics of wheat-associated soil bacteria to identify genetic determinants of phenazine resistance.</title>
        <authorList>
            <person name="Mouncey N."/>
        </authorList>
    </citation>
    <scope>NUCLEOTIDE SEQUENCE [LARGE SCALE GENOMIC DNA]</scope>
    <source>
        <strain evidence="9 10">W1I3</strain>
    </source>
</reference>
<organism evidence="9 10">
    <name type="scientific">Pseudarthrobacter siccitolerans</name>
    <dbReference type="NCBI Taxonomy" id="861266"/>
    <lineage>
        <taxon>Bacteria</taxon>
        <taxon>Bacillati</taxon>
        <taxon>Actinomycetota</taxon>
        <taxon>Actinomycetes</taxon>
        <taxon>Micrococcales</taxon>
        <taxon>Micrococcaceae</taxon>
        <taxon>Pseudarthrobacter</taxon>
    </lineage>
</organism>
<keyword evidence="3" id="KW-1003">Cell membrane</keyword>
<dbReference type="PANTHER" id="PTHR32243:SF18">
    <property type="entry name" value="INNER MEMBRANE ABC TRANSPORTER PERMEASE PROTEIN YCJP"/>
    <property type="match status" value="1"/>
</dbReference>
<feature type="transmembrane region" description="Helical" evidence="7">
    <location>
        <begin position="76"/>
        <end position="97"/>
    </location>
</feature>
<accession>A0ABU0PKE2</accession>
<name>A0ABU0PKE2_9MICC</name>
<evidence type="ECO:0000256" key="6">
    <source>
        <dbReference type="ARBA" id="ARBA00023136"/>
    </source>
</evidence>
<keyword evidence="2 7" id="KW-0813">Transport</keyword>
<comment type="subcellular location">
    <subcellularLocation>
        <location evidence="1 7">Cell membrane</location>
        <topology evidence="1 7">Multi-pass membrane protein</topology>
    </subcellularLocation>
</comment>
<comment type="caution">
    <text evidence="9">The sequence shown here is derived from an EMBL/GenBank/DDBJ whole genome shotgun (WGS) entry which is preliminary data.</text>
</comment>
<evidence type="ECO:0000256" key="3">
    <source>
        <dbReference type="ARBA" id="ARBA00022475"/>
    </source>
</evidence>
<keyword evidence="6 7" id="KW-0472">Membrane</keyword>
<keyword evidence="9" id="KW-0762">Sugar transport</keyword>
<dbReference type="Gene3D" id="1.10.3720.10">
    <property type="entry name" value="MetI-like"/>
    <property type="match status" value="1"/>
</dbReference>
<dbReference type="SUPFAM" id="SSF161098">
    <property type="entry name" value="MetI-like"/>
    <property type="match status" value="1"/>
</dbReference>
<dbReference type="Pfam" id="PF00528">
    <property type="entry name" value="BPD_transp_1"/>
    <property type="match status" value="1"/>
</dbReference>
<evidence type="ECO:0000313" key="10">
    <source>
        <dbReference type="Proteomes" id="UP001236806"/>
    </source>
</evidence>
<comment type="similarity">
    <text evidence="7">Belongs to the binding-protein-dependent transport system permease family.</text>
</comment>
<evidence type="ECO:0000256" key="2">
    <source>
        <dbReference type="ARBA" id="ARBA00022448"/>
    </source>
</evidence>
<dbReference type="EMBL" id="JAUSXB010000001">
    <property type="protein sequence ID" value="MDQ0674441.1"/>
    <property type="molecule type" value="Genomic_DNA"/>
</dbReference>
<keyword evidence="5 7" id="KW-1133">Transmembrane helix</keyword>
<protein>
    <submittedName>
        <fullName evidence="9">Multiple sugar transport system permease protein</fullName>
    </submittedName>
</protein>
<dbReference type="CDD" id="cd06261">
    <property type="entry name" value="TM_PBP2"/>
    <property type="match status" value="1"/>
</dbReference>
<evidence type="ECO:0000256" key="1">
    <source>
        <dbReference type="ARBA" id="ARBA00004651"/>
    </source>
</evidence>
<proteinExistence type="inferred from homology"/>
<feature type="transmembrane region" description="Helical" evidence="7">
    <location>
        <begin position="109"/>
        <end position="134"/>
    </location>
</feature>
<evidence type="ECO:0000256" key="4">
    <source>
        <dbReference type="ARBA" id="ARBA00022692"/>
    </source>
</evidence>
<keyword evidence="10" id="KW-1185">Reference proteome</keyword>
<evidence type="ECO:0000313" key="9">
    <source>
        <dbReference type="EMBL" id="MDQ0674441.1"/>
    </source>
</evidence>
<feature type="domain" description="ABC transmembrane type-1" evidence="8">
    <location>
        <begin position="72"/>
        <end position="263"/>
    </location>
</feature>
<dbReference type="InterPro" id="IPR000515">
    <property type="entry name" value="MetI-like"/>
</dbReference>
<evidence type="ECO:0000259" key="8">
    <source>
        <dbReference type="PROSITE" id="PS50928"/>
    </source>
</evidence>
<dbReference type="PROSITE" id="PS50928">
    <property type="entry name" value="ABC_TM1"/>
    <property type="match status" value="1"/>
</dbReference>
<keyword evidence="4 7" id="KW-0812">Transmembrane</keyword>
<evidence type="ECO:0000256" key="7">
    <source>
        <dbReference type="RuleBase" id="RU363032"/>
    </source>
</evidence>
<evidence type="ECO:0000256" key="5">
    <source>
        <dbReference type="ARBA" id="ARBA00022989"/>
    </source>
</evidence>